<organism evidence="1 2">
    <name type="scientific">Aeromonas caviae</name>
    <name type="common">Aeromonas punctata</name>
    <dbReference type="NCBI Taxonomy" id="648"/>
    <lineage>
        <taxon>Bacteria</taxon>
        <taxon>Pseudomonadati</taxon>
        <taxon>Pseudomonadota</taxon>
        <taxon>Gammaproteobacteria</taxon>
        <taxon>Aeromonadales</taxon>
        <taxon>Aeromonadaceae</taxon>
        <taxon>Aeromonas</taxon>
    </lineage>
</organism>
<dbReference type="Proteomes" id="UP001304847">
    <property type="component" value="Unassembled WGS sequence"/>
</dbReference>
<dbReference type="SUPFAM" id="SSF53756">
    <property type="entry name" value="UDP-Glycosyltransferase/glycogen phosphorylase"/>
    <property type="match status" value="1"/>
</dbReference>
<proteinExistence type="predicted"/>
<name>A0ABU5WA36_AERCA</name>
<evidence type="ECO:0000313" key="2">
    <source>
        <dbReference type="Proteomes" id="UP001304847"/>
    </source>
</evidence>
<dbReference type="GO" id="GO:0016740">
    <property type="term" value="F:transferase activity"/>
    <property type="evidence" value="ECO:0007669"/>
    <property type="project" value="UniProtKB-KW"/>
</dbReference>
<evidence type="ECO:0000313" key="1">
    <source>
        <dbReference type="EMBL" id="MEA9437290.1"/>
    </source>
</evidence>
<gene>
    <name evidence="1" type="ORF">VCX44_16140</name>
</gene>
<dbReference type="EMBL" id="JAYGOJ010000097">
    <property type="protein sequence ID" value="MEA9437290.1"/>
    <property type="molecule type" value="Genomic_DNA"/>
</dbReference>
<keyword evidence="2" id="KW-1185">Reference proteome</keyword>
<dbReference type="RefSeq" id="WP_149153275.1">
    <property type="nucleotide sequence ID" value="NZ_JAYGOJ010000097.1"/>
</dbReference>
<dbReference type="Gene3D" id="3.40.50.2000">
    <property type="entry name" value="Glycogen Phosphorylase B"/>
    <property type="match status" value="1"/>
</dbReference>
<accession>A0ABU5WA36</accession>
<reference evidence="1 2" key="1">
    <citation type="submission" date="2023-12" db="EMBL/GenBank/DDBJ databases">
        <title>Characterization of antibiotic resistance in Aeromonas spp. in hospital effluent.</title>
        <authorList>
            <person name="Negoseki B.R.S."/>
            <person name="Krul D."/>
            <person name="Siqueira A.C."/>
            <person name="Almeida M."/>
            <person name="Mesa D."/>
            <person name="Conte D."/>
            <person name="Dalla-Costa L.M."/>
        </authorList>
    </citation>
    <scope>NUCLEOTIDE SEQUENCE [LARGE SCALE GENOMIC DNA]</scope>
    <source>
        <strain evidence="1 2">36v</strain>
    </source>
</reference>
<protein>
    <submittedName>
        <fullName evidence="1">Glycosyl transferase</fullName>
    </submittedName>
</protein>
<keyword evidence="1" id="KW-0808">Transferase</keyword>
<sequence length="353" mass="40522">MKLVYLSPVPWLSISQRPHFFVREALKQGIKEVLWINPYPGRLPSFQDFIPGRHAPEPHGMPELAGLTVIKVNGVIPFEPLGLVFDLCNRAKLGTLIDIVNRFICDQEAMLIIAKPSRLAVKLLDAFCWNKTWYDVMDNYPSFYSALSKYSMYSLENFIANRVDKITCSSHPLLMKFSSYKNVSVVRNATAEYICSCDNTLKNKKDYVYVGTIASWFDWRWLIKLANDNKDKQIDLYGPIKTILPPLPENVHILPAIAHGEVCNILSQYTTGLIPFKNNEITRFVDPVKFYEYSAAGLAILSTDFGEMNWHYESYLKNLISCYKDERGTIFFPAIVPHADNYWSARFNSLFVN</sequence>
<comment type="caution">
    <text evidence="1">The sequence shown here is derived from an EMBL/GenBank/DDBJ whole genome shotgun (WGS) entry which is preliminary data.</text>
</comment>